<dbReference type="InterPro" id="IPR052948">
    <property type="entry name" value="Low_temp-induced_all0457"/>
</dbReference>
<feature type="region of interest" description="Disordered" evidence="1">
    <location>
        <begin position="194"/>
        <end position="247"/>
    </location>
</feature>
<dbReference type="Proteomes" id="UP000800303">
    <property type="component" value="Unassembled WGS sequence"/>
</dbReference>
<name>A0ABX0FB36_9BACL</name>
<keyword evidence="4" id="KW-1185">Reference proteome</keyword>
<evidence type="ECO:0000256" key="1">
    <source>
        <dbReference type="SAM" id="MobiDB-lite"/>
    </source>
</evidence>
<dbReference type="Pfam" id="PF11181">
    <property type="entry name" value="YflT"/>
    <property type="match status" value="1"/>
</dbReference>
<dbReference type="PANTHER" id="PTHR36109">
    <property type="entry name" value="MEMBRANE PROTEIN-RELATED"/>
    <property type="match status" value="1"/>
</dbReference>
<feature type="compositionally biased region" description="Polar residues" evidence="1">
    <location>
        <begin position="198"/>
        <end position="212"/>
    </location>
</feature>
<organism evidence="3 4">
    <name type="scientific">Saccharibacillus alkalitolerans</name>
    <dbReference type="NCBI Taxonomy" id="2705290"/>
    <lineage>
        <taxon>Bacteria</taxon>
        <taxon>Bacillati</taxon>
        <taxon>Bacillota</taxon>
        <taxon>Bacilli</taxon>
        <taxon>Bacillales</taxon>
        <taxon>Paenibacillaceae</taxon>
        <taxon>Saccharibacillus</taxon>
    </lineage>
</organism>
<sequence length="247" mass="25539">MAQKIVGVFENEREASQAIHNLQDRGFTSDEISVVAKDRNDLRAIDEETGTKAPEGLAAGAATGGVLGGVTGLLAGVGALAIPGIGPILAAGPLAAALAGMAVGAGAGGLVGGLVGLGIPEDEAQEYEGHLERGNILVLVDEDERSGNVYDSFRENRSLNADRYHLTEEGYGNEMRTGGSVNPEMDPAIESMKREPGLTNTTPGMTNPSPSVGPNAGMSPNAMPEADRRRAVDDPADTLPPRGDRRM</sequence>
<accession>A0ABX0FB36</accession>
<evidence type="ECO:0000313" key="4">
    <source>
        <dbReference type="Proteomes" id="UP000800303"/>
    </source>
</evidence>
<dbReference type="PANTHER" id="PTHR36109:SF2">
    <property type="entry name" value="MEMBRANE PROTEIN"/>
    <property type="match status" value="1"/>
</dbReference>
<comment type="caution">
    <text evidence="3">The sequence shown here is derived from an EMBL/GenBank/DDBJ whole genome shotgun (WGS) entry which is preliminary data.</text>
</comment>
<evidence type="ECO:0000313" key="3">
    <source>
        <dbReference type="EMBL" id="NGZ78167.1"/>
    </source>
</evidence>
<dbReference type="InterPro" id="IPR025889">
    <property type="entry name" value="GSP17M-like_dom"/>
</dbReference>
<dbReference type="RefSeq" id="WP_166280024.1">
    <property type="nucleotide sequence ID" value="NZ_JAAFGS010000016.1"/>
</dbReference>
<reference evidence="3 4" key="1">
    <citation type="submission" date="2020-01" db="EMBL/GenBank/DDBJ databases">
        <title>Polyphasic characterisation and genomic insights into a novel alkali tolerant bacterium VR-M41.</title>
        <authorList>
            <person name="Vemuluri V.R."/>
        </authorList>
    </citation>
    <scope>NUCLEOTIDE SEQUENCE [LARGE SCALE GENOMIC DNA]</scope>
    <source>
        <strain evidence="3 4">VR-M41</strain>
    </source>
</reference>
<gene>
    <name evidence="3" type="ORF">GYN08_22995</name>
</gene>
<proteinExistence type="predicted"/>
<feature type="domain" description="General stress protein 17M-like" evidence="2">
    <location>
        <begin position="5"/>
        <end position="74"/>
    </location>
</feature>
<evidence type="ECO:0000259" key="2">
    <source>
        <dbReference type="Pfam" id="PF11181"/>
    </source>
</evidence>
<protein>
    <recommendedName>
        <fullName evidence="2">General stress protein 17M-like domain-containing protein</fullName>
    </recommendedName>
</protein>
<dbReference type="EMBL" id="JAAFGS010000016">
    <property type="protein sequence ID" value="NGZ78167.1"/>
    <property type="molecule type" value="Genomic_DNA"/>
</dbReference>